<organism evidence="6 7">
    <name type="scientific">Nocardia cyriacigeorgica</name>
    <dbReference type="NCBI Taxonomy" id="135487"/>
    <lineage>
        <taxon>Bacteria</taxon>
        <taxon>Bacillati</taxon>
        <taxon>Actinomycetota</taxon>
        <taxon>Actinomycetes</taxon>
        <taxon>Mycobacteriales</taxon>
        <taxon>Nocardiaceae</taxon>
        <taxon>Nocardia</taxon>
    </lineage>
</organism>
<dbReference type="AlphaFoldDB" id="A0A5R8NS82"/>
<dbReference type="PROSITE" id="PS01124">
    <property type="entry name" value="HTH_ARAC_FAMILY_2"/>
    <property type="match status" value="1"/>
</dbReference>
<evidence type="ECO:0000313" key="6">
    <source>
        <dbReference type="EMBL" id="TLF78418.1"/>
    </source>
</evidence>
<keyword evidence="1" id="KW-0805">Transcription regulation</keyword>
<evidence type="ECO:0000313" key="7">
    <source>
        <dbReference type="Proteomes" id="UP000306378"/>
    </source>
</evidence>
<dbReference type="SMART" id="SM00342">
    <property type="entry name" value="HTH_ARAC"/>
    <property type="match status" value="1"/>
</dbReference>
<evidence type="ECO:0000259" key="5">
    <source>
        <dbReference type="PROSITE" id="PS01124"/>
    </source>
</evidence>
<dbReference type="PANTHER" id="PTHR43280:SF2">
    <property type="entry name" value="HTH-TYPE TRANSCRIPTIONAL REGULATOR EXSA"/>
    <property type="match status" value="1"/>
</dbReference>
<feature type="domain" description="HTH araC/xylS-type" evidence="5">
    <location>
        <begin position="225"/>
        <end position="323"/>
    </location>
</feature>
<dbReference type="EMBL" id="VBUT01000004">
    <property type="protein sequence ID" value="TLF78418.1"/>
    <property type="molecule type" value="Genomic_DNA"/>
</dbReference>
<dbReference type="Pfam" id="PF12833">
    <property type="entry name" value="HTH_18"/>
    <property type="match status" value="1"/>
</dbReference>
<feature type="region of interest" description="Disordered" evidence="4">
    <location>
        <begin position="1"/>
        <end position="22"/>
    </location>
</feature>
<name>A0A5R8NS82_9NOCA</name>
<dbReference type="GO" id="GO:0043565">
    <property type="term" value="F:sequence-specific DNA binding"/>
    <property type="evidence" value="ECO:0007669"/>
    <property type="project" value="InterPro"/>
</dbReference>
<evidence type="ECO:0000256" key="3">
    <source>
        <dbReference type="ARBA" id="ARBA00023163"/>
    </source>
</evidence>
<evidence type="ECO:0000256" key="2">
    <source>
        <dbReference type="ARBA" id="ARBA00023125"/>
    </source>
</evidence>
<dbReference type="GO" id="GO:0003700">
    <property type="term" value="F:DNA-binding transcription factor activity"/>
    <property type="evidence" value="ECO:0007669"/>
    <property type="project" value="InterPro"/>
</dbReference>
<protein>
    <submittedName>
        <fullName evidence="6">Helix-turn-helix domain-containing protein</fullName>
    </submittedName>
</protein>
<evidence type="ECO:0000256" key="1">
    <source>
        <dbReference type="ARBA" id="ARBA00023015"/>
    </source>
</evidence>
<gene>
    <name evidence="6" type="ORF">FEK34_11220</name>
</gene>
<dbReference type="PANTHER" id="PTHR43280">
    <property type="entry name" value="ARAC-FAMILY TRANSCRIPTIONAL REGULATOR"/>
    <property type="match status" value="1"/>
</dbReference>
<keyword evidence="3" id="KW-0804">Transcription</keyword>
<dbReference type="SUPFAM" id="SSF46689">
    <property type="entry name" value="Homeodomain-like"/>
    <property type="match status" value="1"/>
</dbReference>
<dbReference type="InterPro" id="IPR018060">
    <property type="entry name" value="HTH_AraC"/>
</dbReference>
<reference evidence="6 7" key="1">
    <citation type="submission" date="2019-05" db="EMBL/GenBank/DDBJ databases">
        <title>Genomes sequences of two Nocardia cyriacigeorgica environmental isolates, type strains Nocardia asteroides ATCC 19247 and Nocardia cyriacigeorgica DSM 44484.</title>
        <authorList>
            <person name="Vautrin F."/>
            <person name="Bergeron E."/>
            <person name="Dubost A."/>
            <person name="Abrouk D."/>
            <person name="Rodriguez Nava V."/>
            <person name="Pujic P."/>
        </authorList>
    </citation>
    <scope>NUCLEOTIDE SEQUENCE [LARGE SCALE GENOMIC DNA]</scope>
    <source>
        <strain evidence="6 7">EML 446</strain>
    </source>
</reference>
<accession>A0A5R8NS82</accession>
<feature type="compositionally biased region" description="Basic and acidic residues" evidence="4">
    <location>
        <begin position="10"/>
        <end position="20"/>
    </location>
</feature>
<keyword evidence="2" id="KW-0238">DNA-binding</keyword>
<evidence type="ECO:0000256" key="4">
    <source>
        <dbReference type="SAM" id="MobiDB-lite"/>
    </source>
</evidence>
<dbReference type="Gene3D" id="1.10.10.60">
    <property type="entry name" value="Homeodomain-like"/>
    <property type="match status" value="1"/>
</dbReference>
<sequence>MKQCCLTTADRPRGDHHQSDRVPGMRYSELTVASAAVWTEVTDHFLTAEHRYRDPANWWARITVQESSGYTLLRAQQRGDHLMNRSRSHIRRGPADHCWVVFPEQGEYVIQQPDRLVRVPPRHSFVLELDQACRVLLPGSTAYALLLPRAQLEQRLSGGGSRRVLDMSTALGQVVLSMLSTTLAGRSQLTALEFDAVCDRITELLCLMLVGDIGPQQADAAETIDAIRSFVRKNLGSGDVRLPAVAHALGWSPRQLRSVLHHTGITYRDLRRTEALRAARDLLARPSPLSIGEVAARCGFTSAGFSTAFKAEYGETPRNFRRRRLSEHLATASADRDRPSTTTDLIAQPRPCPALEIRGDQSACARCTKPMHATTLRPCSTPPATTAITW</sequence>
<comment type="caution">
    <text evidence="6">The sequence shown here is derived from an EMBL/GenBank/DDBJ whole genome shotgun (WGS) entry which is preliminary data.</text>
</comment>
<dbReference type="InterPro" id="IPR009057">
    <property type="entry name" value="Homeodomain-like_sf"/>
</dbReference>
<dbReference type="Proteomes" id="UP000306378">
    <property type="component" value="Unassembled WGS sequence"/>
</dbReference>
<proteinExistence type="predicted"/>